<evidence type="ECO:0000256" key="15">
    <source>
        <dbReference type="ARBA" id="ARBA00023316"/>
    </source>
</evidence>
<proteinExistence type="inferred from homology"/>
<keyword evidence="7" id="KW-0808">Transferase</keyword>
<evidence type="ECO:0000256" key="6">
    <source>
        <dbReference type="ARBA" id="ARBA00022676"/>
    </source>
</evidence>
<sequence>MAEKKKQTTAKKPKKKTKITAGKVVAGLVVAGALGVIGALGLYAVIIYNGNTILKQNIDKLDMDEASHLYDVNGNEMTVMYRENRELVTFSEIPDKLQQAFKATEDRRFDQHSGIDFVAVGRALVKDVVNRSAVEGGSTITQQLAKNVFLSSNKTFFRKATEMSIAVALEGNFTKDEILEKYLNRIFFANGAYGVKAAAKKYFGVSDLKKLELWQMATLAAIPKSPGNFNPIDSPEKSKERRGVVLKLMFDQGYITEDEKNKAAAVEYVPPKDTGKKDYLTVTDYVLKEATEQYGLSEDDLLRSGYKIYTTIDANAQKIMETTYANEKFFQKDGPEQKIQSSMAIVNNKDGGIVAMIGGRDYVKKGLNRAADPRGARQPGSSFKPIIDYGPALESGKYTPYSKLKDEETTYGGSYSPRNYDGVYQGEVDMFESVRRSINAPAVWLLNEIKISTAKAFASKLGITFDPQDNNLAIALGGMTKGVTPLQLAAAYAAFPNQGYYNKPHAVLKIVDGDGTEVASYKAKRDAPAMSAKTAWYMTQLLQGVVEPGGTGTAAKFDRPVAGKTGTTQLDLKGLEKFNRDVWFAGYTPEWSAAVWMGFEKTDTKHYVLTTSGSMPAAIFKEVMSKALAGRPKTQFVKPDGVADLTAPPKAIGDLKAELVIEQKPSVKLTWSGLGDKLSYKLYRKEEKEKDFQLVTTTTGTEIRDITVNPGSYQYYVTAFNPENNTDSDKSNVEKVDVPQNALDPLNPGNGVPGANGQPGGAGNTQPGDGKKPGNGAGNNGAQPGTIGPGSGAGAGQGNGNGGNGNGASGTGQPAPGGGPAGAGQTAPGGGAGGNGTAQPGGGSPKPGAGGNNGNGSGANGAGHGTGGAGNGANNGNGGGNTGTAQPGTGAGATNPPAAGSGTPASTPATTPGAGGATQPQTEKLPQAQQPAR</sequence>
<evidence type="ECO:0000259" key="21">
    <source>
        <dbReference type="Pfam" id="PF00912"/>
    </source>
</evidence>
<comment type="catalytic activity">
    <reaction evidence="16">
        <text>Preferential cleavage: (Ac)2-L-Lys-D-Ala-|-D-Ala. Also transpeptidation of peptidyl-alanyl moieties that are N-acyl substituents of D-alanine.</text>
        <dbReference type="EC" id="3.4.16.4"/>
    </reaction>
</comment>
<dbReference type="Gene3D" id="3.40.710.10">
    <property type="entry name" value="DD-peptidase/beta-lactamase superfamily"/>
    <property type="match status" value="1"/>
</dbReference>
<dbReference type="InterPro" id="IPR050396">
    <property type="entry name" value="Glycosyltr_51/Transpeptidase"/>
</dbReference>
<dbReference type="SUPFAM" id="SSF56601">
    <property type="entry name" value="beta-lactamase/transpeptidase-like"/>
    <property type="match status" value="1"/>
</dbReference>
<evidence type="ECO:0000256" key="4">
    <source>
        <dbReference type="ARBA" id="ARBA00022645"/>
    </source>
</evidence>
<dbReference type="InterPro" id="IPR001460">
    <property type="entry name" value="PCN-bd_Tpept"/>
</dbReference>
<dbReference type="InterPro" id="IPR012338">
    <property type="entry name" value="Beta-lactam/transpept-like"/>
</dbReference>
<feature type="region of interest" description="Disordered" evidence="18">
    <location>
        <begin position="740"/>
        <end position="933"/>
    </location>
</feature>
<dbReference type="SUPFAM" id="SSF53955">
    <property type="entry name" value="Lysozyme-like"/>
    <property type="match status" value="1"/>
</dbReference>
<evidence type="ECO:0000256" key="9">
    <source>
        <dbReference type="ARBA" id="ARBA00022801"/>
    </source>
</evidence>
<name>A0A4Q9DTD6_9BACL</name>
<keyword evidence="15" id="KW-0961">Cell wall biogenesis/degradation</keyword>
<keyword evidence="8 19" id="KW-0812">Transmembrane</keyword>
<evidence type="ECO:0000256" key="19">
    <source>
        <dbReference type="SAM" id="Phobius"/>
    </source>
</evidence>
<dbReference type="OrthoDB" id="9766909at2"/>
<keyword evidence="4" id="KW-0121">Carboxypeptidase</keyword>
<dbReference type="GO" id="GO:0071555">
    <property type="term" value="P:cell wall organization"/>
    <property type="evidence" value="ECO:0007669"/>
    <property type="project" value="UniProtKB-KW"/>
</dbReference>
<keyword evidence="13 19" id="KW-0472">Membrane</keyword>
<dbReference type="GO" id="GO:0006508">
    <property type="term" value="P:proteolysis"/>
    <property type="evidence" value="ECO:0007669"/>
    <property type="project" value="UniProtKB-KW"/>
</dbReference>
<keyword evidence="10" id="KW-0133">Cell shape</keyword>
<evidence type="ECO:0000259" key="20">
    <source>
        <dbReference type="Pfam" id="PF00905"/>
    </source>
</evidence>
<feature type="compositionally biased region" description="Gly residues" evidence="18">
    <location>
        <begin position="751"/>
        <end position="763"/>
    </location>
</feature>
<dbReference type="PANTHER" id="PTHR32282">
    <property type="entry name" value="BINDING PROTEIN TRANSPEPTIDASE, PUTATIVE-RELATED"/>
    <property type="match status" value="1"/>
</dbReference>
<comment type="similarity">
    <text evidence="1">In the C-terminal section; belongs to the transpeptidase family.</text>
</comment>
<dbReference type="RefSeq" id="WP_131012608.1">
    <property type="nucleotide sequence ID" value="NZ_SIRE01000005.1"/>
</dbReference>
<keyword evidence="23" id="KW-1185">Reference proteome</keyword>
<comment type="catalytic activity">
    <reaction evidence="17">
        <text>[GlcNAc-(1-&gt;4)-Mur2Ac(oyl-L-Ala-gamma-D-Glu-L-Lys-D-Ala-D-Ala)](n)-di-trans,octa-cis-undecaprenyl diphosphate + beta-D-GlcNAc-(1-&gt;4)-Mur2Ac(oyl-L-Ala-gamma-D-Glu-L-Lys-D-Ala-D-Ala)-di-trans,octa-cis-undecaprenyl diphosphate = [GlcNAc-(1-&gt;4)-Mur2Ac(oyl-L-Ala-gamma-D-Glu-L-Lys-D-Ala-D-Ala)](n+1)-di-trans,octa-cis-undecaprenyl diphosphate + di-trans,octa-cis-undecaprenyl diphosphate + H(+)</text>
        <dbReference type="Rhea" id="RHEA:23708"/>
        <dbReference type="Rhea" id="RHEA-COMP:9602"/>
        <dbReference type="Rhea" id="RHEA-COMP:9603"/>
        <dbReference type="ChEBI" id="CHEBI:15378"/>
        <dbReference type="ChEBI" id="CHEBI:58405"/>
        <dbReference type="ChEBI" id="CHEBI:60033"/>
        <dbReference type="ChEBI" id="CHEBI:78435"/>
        <dbReference type="EC" id="2.4.99.28"/>
    </reaction>
</comment>
<evidence type="ECO:0000256" key="5">
    <source>
        <dbReference type="ARBA" id="ARBA00022670"/>
    </source>
</evidence>
<evidence type="ECO:0000256" key="13">
    <source>
        <dbReference type="ARBA" id="ARBA00023136"/>
    </source>
</evidence>
<comment type="caution">
    <text evidence="22">The sequence shown here is derived from an EMBL/GenBank/DDBJ whole genome shotgun (WGS) entry which is preliminary data.</text>
</comment>
<evidence type="ECO:0000313" key="22">
    <source>
        <dbReference type="EMBL" id="TBL80193.1"/>
    </source>
</evidence>
<feature type="domain" description="Penicillin-binding protein transpeptidase" evidence="20">
    <location>
        <begin position="344"/>
        <end position="624"/>
    </location>
</feature>
<dbReference type="InterPro" id="IPR023346">
    <property type="entry name" value="Lysozyme-like_dom_sf"/>
</dbReference>
<comment type="similarity">
    <text evidence="2">In the N-terminal section; belongs to the glycosyltransferase 51 family.</text>
</comment>
<evidence type="ECO:0000256" key="8">
    <source>
        <dbReference type="ARBA" id="ARBA00022692"/>
    </source>
</evidence>
<evidence type="ECO:0000313" key="23">
    <source>
        <dbReference type="Proteomes" id="UP000293142"/>
    </source>
</evidence>
<dbReference type="Pfam" id="PF00912">
    <property type="entry name" value="Transgly"/>
    <property type="match status" value="1"/>
</dbReference>
<evidence type="ECO:0000256" key="10">
    <source>
        <dbReference type="ARBA" id="ARBA00022960"/>
    </source>
</evidence>
<feature type="compositionally biased region" description="Low complexity" evidence="18">
    <location>
        <begin position="883"/>
        <end position="921"/>
    </location>
</feature>
<dbReference type="PANTHER" id="PTHR32282:SF32">
    <property type="entry name" value="PENICILLIN-BINDING PROTEIN 2A"/>
    <property type="match status" value="1"/>
</dbReference>
<dbReference type="GO" id="GO:0008658">
    <property type="term" value="F:penicillin binding"/>
    <property type="evidence" value="ECO:0007669"/>
    <property type="project" value="InterPro"/>
</dbReference>
<dbReference type="EMBL" id="SIRE01000005">
    <property type="protein sequence ID" value="TBL80193.1"/>
    <property type="molecule type" value="Genomic_DNA"/>
</dbReference>
<evidence type="ECO:0000256" key="3">
    <source>
        <dbReference type="ARBA" id="ARBA00022475"/>
    </source>
</evidence>
<feature type="transmembrane region" description="Helical" evidence="19">
    <location>
        <begin position="21"/>
        <end position="48"/>
    </location>
</feature>
<dbReference type="InterPro" id="IPR001264">
    <property type="entry name" value="Glyco_trans_51"/>
</dbReference>
<dbReference type="NCBIfam" id="TIGR02074">
    <property type="entry name" value="PBP_1a_fam"/>
    <property type="match status" value="1"/>
</dbReference>
<reference evidence="22 23" key="1">
    <citation type="submission" date="2019-02" db="EMBL/GenBank/DDBJ databases">
        <title>Paenibacillus sp. nov., isolated from surface-sterilized tissue of Thalictrum simplex L.</title>
        <authorList>
            <person name="Tuo L."/>
        </authorList>
    </citation>
    <scope>NUCLEOTIDE SEQUENCE [LARGE SCALE GENOMIC DNA]</scope>
    <source>
        <strain evidence="22 23">N2SHLJ1</strain>
    </source>
</reference>
<dbReference type="InterPro" id="IPR013783">
    <property type="entry name" value="Ig-like_fold"/>
</dbReference>
<evidence type="ECO:0000256" key="16">
    <source>
        <dbReference type="ARBA" id="ARBA00034000"/>
    </source>
</evidence>
<feature type="compositionally biased region" description="Gly residues" evidence="18">
    <location>
        <begin position="787"/>
        <end position="882"/>
    </location>
</feature>
<dbReference type="FunFam" id="1.10.3810.10:FF:000001">
    <property type="entry name" value="Penicillin-binding protein 1A"/>
    <property type="match status" value="1"/>
</dbReference>
<evidence type="ECO:0000256" key="11">
    <source>
        <dbReference type="ARBA" id="ARBA00022984"/>
    </source>
</evidence>
<dbReference type="AlphaFoldDB" id="A0A4Q9DTD6"/>
<evidence type="ECO:0000256" key="12">
    <source>
        <dbReference type="ARBA" id="ARBA00022989"/>
    </source>
</evidence>
<feature type="domain" description="Glycosyl transferase family 51" evidence="21">
    <location>
        <begin position="75"/>
        <end position="249"/>
    </location>
</feature>
<organism evidence="22 23">
    <name type="scientific">Paenibacillus thalictri</name>
    <dbReference type="NCBI Taxonomy" id="2527873"/>
    <lineage>
        <taxon>Bacteria</taxon>
        <taxon>Bacillati</taxon>
        <taxon>Bacillota</taxon>
        <taxon>Bacilli</taxon>
        <taxon>Bacillales</taxon>
        <taxon>Paenibacillaceae</taxon>
        <taxon>Paenibacillus</taxon>
    </lineage>
</organism>
<dbReference type="Pfam" id="PF00905">
    <property type="entry name" value="Transpeptidase"/>
    <property type="match status" value="1"/>
</dbReference>
<evidence type="ECO:0000256" key="18">
    <source>
        <dbReference type="SAM" id="MobiDB-lite"/>
    </source>
</evidence>
<dbReference type="GO" id="GO:0009252">
    <property type="term" value="P:peptidoglycan biosynthetic process"/>
    <property type="evidence" value="ECO:0007669"/>
    <property type="project" value="UniProtKB-KW"/>
</dbReference>
<evidence type="ECO:0000256" key="14">
    <source>
        <dbReference type="ARBA" id="ARBA00023268"/>
    </source>
</evidence>
<keyword evidence="3" id="KW-1003">Cell membrane</keyword>
<dbReference type="Proteomes" id="UP000293142">
    <property type="component" value="Unassembled WGS sequence"/>
</dbReference>
<evidence type="ECO:0000256" key="1">
    <source>
        <dbReference type="ARBA" id="ARBA00007090"/>
    </source>
</evidence>
<keyword evidence="5" id="KW-0645">Protease</keyword>
<evidence type="ECO:0000256" key="2">
    <source>
        <dbReference type="ARBA" id="ARBA00007739"/>
    </source>
</evidence>
<dbReference type="GO" id="GO:0009002">
    <property type="term" value="F:serine-type D-Ala-D-Ala carboxypeptidase activity"/>
    <property type="evidence" value="ECO:0007669"/>
    <property type="project" value="UniProtKB-EC"/>
</dbReference>
<keyword evidence="11" id="KW-0573">Peptidoglycan synthesis</keyword>
<dbReference type="Gene3D" id="1.10.3810.10">
    <property type="entry name" value="Biosynthetic peptidoglycan transglycosylase-like"/>
    <property type="match status" value="1"/>
</dbReference>
<keyword evidence="14" id="KW-0511">Multifunctional enzyme</keyword>
<feature type="compositionally biased region" description="Polar residues" evidence="18">
    <location>
        <begin position="922"/>
        <end position="933"/>
    </location>
</feature>
<protein>
    <submittedName>
        <fullName evidence="22">PBP1A family penicillin-binding protein</fullName>
    </submittedName>
</protein>
<keyword evidence="9" id="KW-0378">Hydrolase</keyword>
<dbReference type="InterPro" id="IPR036950">
    <property type="entry name" value="PBP_transglycosylase"/>
</dbReference>
<dbReference type="GO" id="GO:0030288">
    <property type="term" value="C:outer membrane-bounded periplasmic space"/>
    <property type="evidence" value="ECO:0007669"/>
    <property type="project" value="TreeGrafter"/>
</dbReference>
<accession>A0A4Q9DTD6</accession>
<evidence type="ECO:0000256" key="7">
    <source>
        <dbReference type="ARBA" id="ARBA00022679"/>
    </source>
</evidence>
<gene>
    <name evidence="22" type="ORF">EYB31_07165</name>
</gene>
<evidence type="ECO:0000256" key="17">
    <source>
        <dbReference type="ARBA" id="ARBA00049902"/>
    </source>
</evidence>
<dbReference type="GO" id="GO:0008955">
    <property type="term" value="F:peptidoglycan glycosyltransferase activity"/>
    <property type="evidence" value="ECO:0007669"/>
    <property type="project" value="UniProtKB-EC"/>
</dbReference>
<keyword evidence="6" id="KW-0328">Glycosyltransferase</keyword>
<dbReference type="GO" id="GO:0008360">
    <property type="term" value="P:regulation of cell shape"/>
    <property type="evidence" value="ECO:0007669"/>
    <property type="project" value="UniProtKB-KW"/>
</dbReference>
<keyword evidence="12 19" id="KW-1133">Transmembrane helix</keyword>
<dbReference type="Gene3D" id="2.60.40.10">
    <property type="entry name" value="Immunoglobulins"/>
    <property type="match status" value="1"/>
</dbReference>